<dbReference type="PANTHER" id="PTHR43976">
    <property type="entry name" value="SHORT CHAIN DEHYDROGENASE"/>
    <property type="match status" value="1"/>
</dbReference>
<dbReference type="PRINTS" id="PR00081">
    <property type="entry name" value="GDHRDH"/>
</dbReference>
<comment type="caution">
    <text evidence="4">The sequence shown here is derived from an EMBL/GenBank/DDBJ whole genome shotgun (WGS) entry which is preliminary data.</text>
</comment>
<evidence type="ECO:0000256" key="3">
    <source>
        <dbReference type="RuleBase" id="RU000363"/>
    </source>
</evidence>
<evidence type="ECO:0000256" key="2">
    <source>
        <dbReference type="ARBA" id="ARBA00023002"/>
    </source>
</evidence>
<proteinExistence type="inferred from homology"/>
<dbReference type="InterPro" id="IPR036291">
    <property type="entry name" value="NAD(P)-bd_dom_sf"/>
</dbReference>
<accession>A0A8H8CH21</accession>
<dbReference type="Gene3D" id="3.40.50.720">
    <property type="entry name" value="NAD(P)-binding Rossmann-like Domain"/>
    <property type="match status" value="1"/>
</dbReference>
<protein>
    <submittedName>
        <fullName evidence="4">Uncharacterized protein</fullName>
    </submittedName>
</protein>
<dbReference type="Pfam" id="PF00106">
    <property type="entry name" value="adh_short"/>
    <property type="match status" value="1"/>
</dbReference>
<comment type="similarity">
    <text evidence="1 3">Belongs to the short-chain dehydrogenases/reductases (SDR) family.</text>
</comment>
<dbReference type="InterPro" id="IPR002347">
    <property type="entry name" value="SDR_fam"/>
</dbReference>
<dbReference type="SUPFAM" id="SSF51735">
    <property type="entry name" value="NAD(P)-binding Rossmann-fold domains"/>
    <property type="match status" value="1"/>
</dbReference>
<dbReference type="EMBL" id="JAFIQS010000011">
    <property type="protein sequence ID" value="KAG5164705.1"/>
    <property type="molecule type" value="Genomic_DNA"/>
</dbReference>
<reference evidence="4" key="1">
    <citation type="submission" date="2021-02" db="EMBL/GenBank/DDBJ databases">
        <title>Psilocybe cubensis genome.</title>
        <authorList>
            <person name="Mckernan K.J."/>
            <person name="Crawford S."/>
            <person name="Trippe A."/>
            <person name="Kane L.T."/>
            <person name="Mclaughlin S."/>
        </authorList>
    </citation>
    <scope>NUCLEOTIDE SEQUENCE [LARGE SCALE GENOMIC DNA]</scope>
    <source>
        <strain evidence="4">MGC-MH-2018</strain>
    </source>
</reference>
<keyword evidence="2" id="KW-0560">Oxidoreductase</keyword>
<dbReference type="GO" id="GO:0016491">
    <property type="term" value="F:oxidoreductase activity"/>
    <property type="evidence" value="ECO:0007669"/>
    <property type="project" value="UniProtKB-KW"/>
</dbReference>
<dbReference type="PANTHER" id="PTHR43976:SF16">
    <property type="entry name" value="SHORT-CHAIN DEHYDROGENASE_REDUCTASE FAMILY PROTEIN"/>
    <property type="match status" value="1"/>
</dbReference>
<gene>
    <name evidence="4" type="ORF">JR316_010346</name>
</gene>
<dbReference type="PRINTS" id="PR00080">
    <property type="entry name" value="SDRFAMILY"/>
</dbReference>
<dbReference type="CDD" id="cd05374">
    <property type="entry name" value="17beta-HSD-like_SDR_c"/>
    <property type="match status" value="1"/>
</dbReference>
<dbReference type="AlphaFoldDB" id="A0A8H8CH21"/>
<evidence type="ECO:0000256" key="1">
    <source>
        <dbReference type="ARBA" id="ARBA00006484"/>
    </source>
</evidence>
<dbReference type="InterPro" id="IPR051911">
    <property type="entry name" value="SDR_oxidoreductase"/>
</dbReference>
<sequence>MPAAPLVWLITGCSSGIGRALAIAAIKRGDLVIATTRAKSFDTIRNLTEIGAHIMELDVTASLDHLKEVAAEAVKVYGRVDVVMNNAGFALRGSLEETSHEDSLAQFNTNLFGALNVSRTFLPHMRERGTGTICFIGSCFGWAPFPFTGLYNASKFALRGMADTLNQEISQFGLRSICFDSGCFRTQIIDHIAPIVSNIDAYNEAGHSNNTLLFSLNGKQKGDPERGVNVIIDVVKREGLAAVLSDDEIPSGFALGQDCYNAVKEECEKTLARLEKWKALTFSTDYPDN</sequence>
<dbReference type="OrthoDB" id="1274115at2759"/>
<evidence type="ECO:0000313" key="4">
    <source>
        <dbReference type="EMBL" id="KAG5164705.1"/>
    </source>
</evidence>
<organism evidence="4">
    <name type="scientific">Psilocybe cubensis</name>
    <name type="common">Psychedelic mushroom</name>
    <name type="synonym">Stropharia cubensis</name>
    <dbReference type="NCBI Taxonomy" id="181762"/>
    <lineage>
        <taxon>Eukaryota</taxon>
        <taxon>Fungi</taxon>
        <taxon>Dikarya</taxon>
        <taxon>Basidiomycota</taxon>
        <taxon>Agaricomycotina</taxon>
        <taxon>Agaricomycetes</taxon>
        <taxon>Agaricomycetidae</taxon>
        <taxon>Agaricales</taxon>
        <taxon>Agaricineae</taxon>
        <taxon>Strophariaceae</taxon>
        <taxon>Psilocybe</taxon>
    </lineage>
</organism>
<name>A0A8H8CH21_PSICU</name>